<sequence>MNNKTKNIVQKLVPVFVTIIAAIVGYFLCAPANVVAYWVLAVILIVAQVVYLVFGGKIAGQTGVGKNLKFIEEHMEQIANGDLRSVDELADTEDDITDMGRIATALHAVGNTFKGFAVQWGEDTKENEKRIATLSSACDKAKTSTEDVGDTLEKLSDTSQVLAQHAQTATEDIDSLSSDIENINDVIGRLGESADKSQETNQRNTEIMGAVSKSWSAERENQARLVKEMGEMNKDIQNIGNIVSLINDISEQTNLLALNASIEAARAGEAGKGFAIVAEEVRSLAEQSGNSTKSIREIIEQIRNKSERITSDLNAAYDNGEEQNEELGQAMVASRDISDIVYEFAQGIKEMQTSIQGVVDVKNRVTDAYMNIAEEISQTSAGTQQVAASFEDVRNLISEFEKSVDELQEDADIKKLQQEAFKL</sequence>
<evidence type="ECO:0000313" key="6">
    <source>
        <dbReference type="EMBL" id="SFG30709.1"/>
    </source>
</evidence>
<gene>
    <name evidence="6" type="ORF">SAMN02910432_00784</name>
</gene>
<dbReference type="Pfam" id="PF00015">
    <property type="entry name" value="MCPsignal"/>
    <property type="match status" value="1"/>
</dbReference>
<evidence type="ECO:0000313" key="7">
    <source>
        <dbReference type="Proteomes" id="UP000182635"/>
    </source>
</evidence>
<evidence type="ECO:0000256" key="1">
    <source>
        <dbReference type="ARBA" id="ARBA00023224"/>
    </source>
</evidence>
<dbReference type="PROSITE" id="PS50111">
    <property type="entry name" value="CHEMOTAXIS_TRANSDUC_2"/>
    <property type="match status" value="1"/>
</dbReference>
<reference evidence="7" key="1">
    <citation type="submission" date="2016-10" db="EMBL/GenBank/DDBJ databases">
        <authorList>
            <person name="Varghese N."/>
            <person name="Submissions S."/>
        </authorList>
    </citation>
    <scope>NUCLEOTIDE SEQUENCE [LARGE SCALE GENOMIC DNA]</scope>
    <source>
        <strain evidence="7">DSM 20403</strain>
    </source>
</reference>
<feature type="transmembrane region" description="Helical" evidence="4">
    <location>
        <begin position="34"/>
        <end position="54"/>
    </location>
</feature>
<keyword evidence="1 2" id="KW-0807">Transducer</keyword>
<dbReference type="Proteomes" id="UP000182635">
    <property type="component" value="Unassembled WGS sequence"/>
</dbReference>
<organism evidence="6 7">
    <name type="scientific">Ligilactobacillus ruminis DSM 20403 = NBRC 102161</name>
    <dbReference type="NCBI Taxonomy" id="1423798"/>
    <lineage>
        <taxon>Bacteria</taxon>
        <taxon>Bacillati</taxon>
        <taxon>Bacillota</taxon>
        <taxon>Bacilli</taxon>
        <taxon>Lactobacillales</taxon>
        <taxon>Lactobacillaceae</taxon>
        <taxon>Ligilactobacillus</taxon>
    </lineage>
</organism>
<name>A0A1I2QTW5_9LACO</name>
<accession>A0A1I2QTW5</accession>
<dbReference type="PANTHER" id="PTHR32089:SF112">
    <property type="entry name" value="LYSOZYME-LIKE PROTEIN-RELATED"/>
    <property type="match status" value="1"/>
</dbReference>
<feature type="domain" description="Methyl-accepting transducer" evidence="5">
    <location>
        <begin position="144"/>
        <end position="394"/>
    </location>
</feature>
<dbReference type="PANTHER" id="PTHR32089">
    <property type="entry name" value="METHYL-ACCEPTING CHEMOTAXIS PROTEIN MCPB"/>
    <property type="match status" value="1"/>
</dbReference>
<dbReference type="RefSeq" id="WP_014073980.1">
    <property type="nucleotide sequence ID" value="NZ_AYYL01000007.1"/>
</dbReference>
<dbReference type="AlphaFoldDB" id="A0A1I2QTW5"/>
<proteinExistence type="predicted"/>
<dbReference type="EMBL" id="FOPI01000010">
    <property type="protein sequence ID" value="SFG30709.1"/>
    <property type="molecule type" value="Genomic_DNA"/>
</dbReference>
<keyword evidence="4" id="KW-0472">Membrane</keyword>
<keyword evidence="4" id="KW-0812">Transmembrane</keyword>
<feature type="coiled-coil region" evidence="3">
    <location>
        <begin position="390"/>
        <end position="417"/>
    </location>
</feature>
<dbReference type="GO" id="GO:0016020">
    <property type="term" value="C:membrane"/>
    <property type="evidence" value="ECO:0007669"/>
    <property type="project" value="InterPro"/>
</dbReference>
<keyword evidence="3" id="KW-0175">Coiled coil</keyword>
<dbReference type="GeneID" id="29803195"/>
<feature type="transmembrane region" description="Helical" evidence="4">
    <location>
        <begin position="12"/>
        <end position="28"/>
    </location>
</feature>
<dbReference type="Gene3D" id="1.10.287.950">
    <property type="entry name" value="Methyl-accepting chemotaxis protein"/>
    <property type="match status" value="1"/>
</dbReference>
<dbReference type="SUPFAM" id="SSF58104">
    <property type="entry name" value="Methyl-accepting chemotaxis protein (MCP) signaling domain"/>
    <property type="match status" value="1"/>
</dbReference>
<evidence type="ECO:0000256" key="3">
    <source>
        <dbReference type="SAM" id="Coils"/>
    </source>
</evidence>
<protein>
    <submittedName>
        <fullName evidence="6">Methyl-accepting chemotaxis protein</fullName>
    </submittedName>
</protein>
<dbReference type="GO" id="GO:0007165">
    <property type="term" value="P:signal transduction"/>
    <property type="evidence" value="ECO:0007669"/>
    <property type="project" value="UniProtKB-KW"/>
</dbReference>
<evidence type="ECO:0000256" key="2">
    <source>
        <dbReference type="PROSITE-ProRule" id="PRU00284"/>
    </source>
</evidence>
<evidence type="ECO:0000259" key="5">
    <source>
        <dbReference type="PROSITE" id="PS50111"/>
    </source>
</evidence>
<dbReference type="InterPro" id="IPR004089">
    <property type="entry name" value="MCPsignal_dom"/>
</dbReference>
<dbReference type="OrthoDB" id="2489132at2"/>
<evidence type="ECO:0000256" key="4">
    <source>
        <dbReference type="SAM" id="Phobius"/>
    </source>
</evidence>
<keyword evidence="4" id="KW-1133">Transmembrane helix</keyword>
<dbReference type="SMART" id="SM00283">
    <property type="entry name" value="MA"/>
    <property type="match status" value="1"/>
</dbReference>